<evidence type="ECO:0000313" key="3">
    <source>
        <dbReference type="Proteomes" id="UP000518752"/>
    </source>
</evidence>
<evidence type="ECO:0000313" key="2">
    <source>
        <dbReference type="EMBL" id="KAF5367269.1"/>
    </source>
</evidence>
<evidence type="ECO:0000256" key="1">
    <source>
        <dbReference type="SAM" id="MobiDB-lite"/>
    </source>
</evidence>
<reference evidence="2 3" key="1">
    <citation type="journal article" date="2020" name="ISME J.">
        <title>Uncovering the hidden diversity of litter-decomposition mechanisms in mushroom-forming fungi.</title>
        <authorList>
            <person name="Floudas D."/>
            <person name="Bentzer J."/>
            <person name="Ahren D."/>
            <person name="Johansson T."/>
            <person name="Persson P."/>
            <person name="Tunlid A."/>
        </authorList>
    </citation>
    <scope>NUCLEOTIDE SEQUENCE [LARGE SCALE GENOMIC DNA]</scope>
    <source>
        <strain evidence="2 3">CBS 406.79</strain>
    </source>
</reference>
<protein>
    <submittedName>
        <fullName evidence="2">Uncharacterized protein</fullName>
    </submittedName>
</protein>
<dbReference type="AlphaFoldDB" id="A0A8H5LS04"/>
<proteinExistence type="predicted"/>
<accession>A0A8H5LS04</accession>
<feature type="compositionally biased region" description="Low complexity" evidence="1">
    <location>
        <begin position="30"/>
        <end position="47"/>
    </location>
</feature>
<feature type="compositionally biased region" description="Polar residues" evidence="1">
    <location>
        <begin position="48"/>
        <end position="58"/>
    </location>
</feature>
<dbReference type="Proteomes" id="UP000518752">
    <property type="component" value="Unassembled WGS sequence"/>
</dbReference>
<dbReference type="EMBL" id="JAACJN010000144">
    <property type="protein sequence ID" value="KAF5367269.1"/>
    <property type="molecule type" value="Genomic_DNA"/>
</dbReference>
<sequence length="296" mass="32732">MAVMERSLSLRKAEFEDALASMTQKPIQESNASSSSCNNPSSSLLNPFQTSVTRQNDTVPAGRTLSSEKLESSSVKQEGKPSNPATIGSQSTILLLVRDFHLPYSIILQLWQELKSIEAVKARLRDDPRFNLVSQSGPLNHRTHRREVVSQLNLFNPSSSTGQALENTGGIQLDSPPVYSLHSSGWFTWSSQSAIAATLVPDTHSFESSNTPSSSAETQFSSVGNKDAQMSTIAAVKMDVMFDCNSNRAKDVVEVSQWATKMETVVSLARPPHKKIIQQFMQKYGKEFFDFYTKFV</sequence>
<keyword evidence="3" id="KW-1185">Reference proteome</keyword>
<gene>
    <name evidence="2" type="ORF">D9757_011688</name>
</gene>
<feature type="region of interest" description="Disordered" evidence="1">
    <location>
        <begin position="20"/>
        <end position="86"/>
    </location>
</feature>
<comment type="caution">
    <text evidence="2">The sequence shown here is derived from an EMBL/GenBank/DDBJ whole genome shotgun (WGS) entry which is preliminary data.</text>
</comment>
<name>A0A8H5LS04_9AGAR</name>
<organism evidence="2 3">
    <name type="scientific">Collybiopsis confluens</name>
    <dbReference type="NCBI Taxonomy" id="2823264"/>
    <lineage>
        <taxon>Eukaryota</taxon>
        <taxon>Fungi</taxon>
        <taxon>Dikarya</taxon>
        <taxon>Basidiomycota</taxon>
        <taxon>Agaricomycotina</taxon>
        <taxon>Agaricomycetes</taxon>
        <taxon>Agaricomycetidae</taxon>
        <taxon>Agaricales</taxon>
        <taxon>Marasmiineae</taxon>
        <taxon>Omphalotaceae</taxon>
        <taxon>Collybiopsis</taxon>
    </lineage>
</organism>